<dbReference type="Pfam" id="PF23726">
    <property type="entry name" value="Beta-prop_RSE1_2nd"/>
    <property type="match status" value="1"/>
</dbReference>
<gene>
    <name evidence="4" type="ORF">N7515_001557</name>
</gene>
<reference evidence="4" key="1">
    <citation type="submission" date="2022-11" db="EMBL/GenBank/DDBJ databases">
        <authorList>
            <person name="Petersen C."/>
        </authorList>
    </citation>
    <scope>NUCLEOTIDE SEQUENCE</scope>
    <source>
        <strain evidence="4">IBT 22155</strain>
    </source>
</reference>
<dbReference type="InterPro" id="IPR018846">
    <property type="entry name" value="Beta-prop_RSE1/DDB1/CPSF1_1st"/>
</dbReference>
<comment type="caution">
    <text evidence="4">The sequence shown here is derived from an EMBL/GenBank/DDBJ whole genome shotgun (WGS) entry which is preliminary data.</text>
</comment>
<dbReference type="Gene3D" id="2.130.10.10">
    <property type="entry name" value="YVTN repeat-like/Quinoprotein amine dehydrogenase"/>
    <property type="match status" value="2"/>
</dbReference>
<evidence type="ECO:0000256" key="1">
    <source>
        <dbReference type="ARBA" id="ARBA00022664"/>
    </source>
</evidence>
<dbReference type="OrthoDB" id="20774at2759"/>
<dbReference type="InterPro" id="IPR050358">
    <property type="entry name" value="RSE1/DDB1/CFT1"/>
</dbReference>
<evidence type="ECO:0000259" key="3">
    <source>
        <dbReference type="Pfam" id="PF23726"/>
    </source>
</evidence>
<dbReference type="GeneID" id="81401471"/>
<proteinExistence type="predicted"/>
<evidence type="ECO:0000259" key="2">
    <source>
        <dbReference type="Pfam" id="PF10433"/>
    </source>
</evidence>
<dbReference type="PANTHER" id="PTHR10644">
    <property type="entry name" value="DNA REPAIR/RNA PROCESSING CPSF FAMILY"/>
    <property type="match status" value="1"/>
</dbReference>
<evidence type="ECO:0000313" key="5">
    <source>
        <dbReference type="Proteomes" id="UP001149079"/>
    </source>
</evidence>
<reference evidence="4" key="2">
    <citation type="journal article" date="2023" name="IMA Fungus">
        <title>Comparative genomic study of the Penicillium genus elucidates a diverse pangenome and 15 lateral gene transfer events.</title>
        <authorList>
            <person name="Petersen C."/>
            <person name="Sorensen T."/>
            <person name="Nielsen M.R."/>
            <person name="Sondergaard T.E."/>
            <person name="Sorensen J.L."/>
            <person name="Fitzpatrick D.A."/>
            <person name="Frisvad J.C."/>
            <person name="Nielsen K.L."/>
        </authorList>
    </citation>
    <scope>NUCLEOTIDE SEQUENCE</scope>
    <source>
        <strain evidence="4">IBT 22155</strain>
    </source>
</reference>
<dbReference type="RefSeq" id="XP_056524414.1">
    <property type="nucleotide sequence ID" value="XM_056662301.1"/>
</dbReference>
<feature type="domain" description="RSE1/DDB1/CPSF1 first beta-propeller" evidence="2">
    <location>
        <begin position="25"/>
        <end position="412"/>
    </location>
</feature>
<dbReference type="Pfam" id="PF10433">
    <property type="entry name" value="Beta-prop_RSE1_1st"/>
    <property type="match status" value="1"/>
</dbReference>
<keyword evidence="1" id="KW-0507">mRNA processing</keyword>
<keyword evidence="5" id="KW-1185">Reference proteome</keyword>
<dbReference type="InterPro" id="IPR058543">
    <property type="entry name" value="Beta-prop_RSE1/DDB1/CPSF1_2nd"/>
</dbReference>
<accession>A0A9W9L785</accession>
<evidence type="ECO:0008006" key="6">
    <source>
        <dbReference type="Google" id="ProtNLM"/>
    </source>
</evidence>
<feature type="domain" description="RSE1/DDB1/CPSF1 second beta-propeller" evidence="3">
    <location>
        <begin position="476"/>
        <end position="823"/>
    </location>
</feature>
<dbReference type="GO" id="GO:0006397">
    <property type="term" value="P:mRNA processing"/>
    <property type="evidence" value="ECO:0007669"/>
    <property type="project" value="UniProtKB-KW"/>
</dbReference>
<dbReference type="Proteomes" id="UP001149079">
    <property type="component" value="Unassembled WGS sequence"/>
</dbReference>
<dbReference type="EMBL" id="JAPQKL010000002">
    <property type="protein sequence ID" value="KAJ5142770.1"/>
    <property type="molecule type" value="Genomic_DNA"/>
</dbReference>
<dbReference type="InterPro" id="IPR015943">
    <property type="entry name" value="WD40/YVTN_repeat-like_dom_sf"/>
</dbReference>
<sequence length="1256" mass="139124">MSSGRSPTRSTRIGLLTQTLVTSPVISWILPARIRNRHHNDVVFIGERRIQVKEALASGHLEDVVDKTDIQGSIIGAKVINIGSLLPWEPLAPSRLTVSSPITENLPAQILFLSTSSDELLFMYCSDKGEDPFVSYSRPLPRDVGLAERYGAHIAVDPRSRAVAVCASRGFFGLLWLKSHDDIRMQMAQGKLDPLKFEKFYEVDGDILFMEFLYPKKWTDTRVILLLIVRSNQETRCMIYNWEGEEESLGERPICTSTSLPPSLQFPNMVIPLAKESAYLIVGTKGMTLHTPSGESPPMRYPPILPDGGDSLQAGLWTRWARPSRNWMYMQRYDGIFLCQENGWIYYLEFGNDNELETQTSLGQLPCAVDTAFDILDMGHEGGDYIIAAGSQGDGGLFVQEARDHPRCVQRFVNWAPVPDAVIIPASSPTVGDRTPADAQDRLFVCSPSASEKGAITELRRGVEALVGVSAEMGGFDSIYDMWAVTSSSDDSIHLMVSDPLSSYLLHTTLDMRDGISALEDGTGVENEETLATGCTPSGVIVQVTGHGVQLFTPGDPSHANSIKNGPLKTVTAAFVDGLNSTVVMTSRSQGLYYLHIHRIVTTPSGPSLSEDEASHPLHAEPICITYHWCDQFEFIFIGTGDGTVLSFELSSHIGGLRQHTDTAVSDLQSAIDSRAIDSLAVIDAVWEDRVQKFLLCGLRCGVLVSFKIDGLVANFGDIPVLSIDDLQQQKPRDIGITSIKIKSYGSYALFTCGDKLWHVTYDHDNVSEYVLSRVWITDQSRPTWFPTHISGFDAALAVDSEADEATGVYLFCFADGHLLICSLDLQAKTVPRRIDIPGNPTKITYSSHLQRLIVSYTVTHPSQRLFEFARTARIEFVDPDTKQPVAPYDQAMVADGLQQWRPNGCSGEKVTCIIDWMPKKNGHRYHFIAIGTSIALPPQPNRHHGRLMLIQTTRNPNDAEAIYCQDKHIQHFDDPIYAMVPFNDCVIVAVGKRFVPVSPSGSDLKWSRTITAMLPSPAVAMTVHDNLIYVTTSKESLHIYQIVSHSRLDIVIVDSHPTPLLGLTHCHVDAFEGHPETLLVSSRGGTTRAFAQNNESLYASVPCATADLPVSLVKIARSSRRLPWLETTNIFYGFGIDGSVYRLLTLSFFEWRLLNILLRLCRRDPAICPGADKRRRFADAIYEKTMHVDGNILARLASRESSHLNELLTACGNGQLKQLDSDLVQTFIHATEEALGIDENHVQVVSDWLRDVLGV</sequence>
<organism evidence="4 5">
    <name type="scientific">Penicillium bovifimosum</name>
    <dbReference type="NCBI Taxonomy" id="126998"/>
    <lineage>
        <taxon>Eukaryota</taxon>
        <taxon>Fungi</taxon>
        <taxon>Dikarya</taxon>
        <taxon>Ascomycota</taxon>
        <taxon>Pezizomycotina</taxon>
        <taxon>Eurotiomycetes</taxon>
        <taxon>Eurotiomycetidae</taxon>
        <taxon>Eurotiales</taxon>
        <taxon>Aspergillaceae</taxon>
        <taxon>Penicillium</taxon>
    </lineage>
</organism>
<evidence type="ECO:0000313" key="4">
    <source>
        <dbReference type="EMBL" id="KAJ5142770.1"/>
    </source>
</evidence>
<dbReference type="AlphaFoldDB" id="A0A9W9L785"/>
<name>A0A9W9L785_9EURO</name>
<protein>
    <recommendedName>
        <fullName evidence="6">Cleavage/polyadenylation specificity factor A subunit N-terminal domain-containing protein</fullName>
    </recommendedName>
</protein>